<sequence>MYTAIGVEGKLVDDVRVPTRNASLRHVTTDQNAAAGRDPSAFYARYRVLPEPTPEGGLRDKSGNAFYENQARRTARAFFVRK</sequence>
<reference evidence="2" key="1">
    <citation type="journal article" date="2017" name="Med. Chem. Commun.">
        <title>Nonomuraea sp. ATCC 55076 harbours the largest actinomycete chromosome to date and the kistamicin biosynthetic gene cluster.</title>
        <authorList>
            <person name="Nazari B."/>
            <person name="Forneris C.C."/>
            <person name="Gibson M.I."/>
            <person name="Moon K."/>
            <person name="Schramma K.R."/>
            <person name="Seyedsayamdost M.R."/>
        </authorList>
    </citation>
    <scope>NUCLEOTIDE SEQUENCE [LARGE SCALE GENOMIC DNA]</scope>
    <source>
        <strain evidence="2">ATCC 55076</strain>
    </source>
</reference>
<evidence type="ECO:0000313" key="2">
    <source>
        <dbReference type="Proteomes" id="UP000190797"/>
    </source>
</evidence>
<keyword evidence="2" id="KW-1185">Reference proteome</keyword>
<dbReference type="Proteomes" id="UP000190797">
    <property type="component" value="Chromosome"/>
</dbReference>
<dbReference type="AlphaFoldDB" id="A0A1U9ZW94"/>
<dbReference type="EMBL" id="CP017717">
    <property type="protein sequence ID" value="AQZ62236.1"/>
    <property type="molecule type" value="Genomic_DNA"/>
</dbReference>
<gene>
    <name evidence="1" type="ORF">BKM31_12855</name>
</gene>
<proteinExistence type="predicted"/>
<dbReference type="OrthoDB" id="2751008at2"/>
<protein>
    <submittedName>
        <fullName evidence="1">Uncharacterized protein</fullName>
    </submittedName>
</protein>
<name>A0A1U9ZW94_9ACTN</name>
<organism evidence="1 2">
    <name type="scientific">[Actinomadura] parvosata subsp. kistnae</name>
    <dbReference type="NCBI Taxonomy" id="1909395"/>
    <lineage>
        <taxon>Bacteria</taxon>
        <taxon>Bacillati</taxon>
        <taxon>Actinomycetota</taxon>
        <taxon>Actinomycetes</taxon>
        <taxon>Streptosporangiales</taxon>
        <taxon>Streptosporangiaceae</taxon>
        <taxon>Nonomuraea</taxon>
    </lineage>
</organism>
<dbReference type="KEGG" id="noa:BKM31_12855"/>
<accession>A0A1U9ZW94</accession>
<dbReference type="RefSeq" id="WP_080038388.1">
    <property type="nucleotide sequence ID" value="NZ_CP017717.1"/>
</dbReference>
<evidence type="ECO:0000313" key="1">
    <source>
        <dbReference type="EMBL" id="AQZ62236.1"/>
    </source>
</evidence>